<evidence type="ECO:0000259" key="18">
    <source>
        <dbReference type="PROSITE" id="PS51217"/>
    </source>
</evidence>
<name>A5UJ85_METS3</name>
<evidence type="ECO:0000256" key="7">
    <source>
        <dbReference type="ARBA" id="ARBA00022839"/>
    </source>
</evidence>
<keyword evidence="2" id="KW-0540">Nuclease</keyword>
<dbReference type="SUPFAM" id="SSF52540">
    <property type="entry name" value="P-loop containing nucleoside triphosphate hydrolases"/>
    <property type="match status" value="1"/>
</dbReference>
<keyword evidence="5 15" id="KW-0378">Hydrolase</keyword>
<dbReference type="Gene3D" id="3.40.50.300">
    <property type="entry name" value="P-loop containing nucleotide triphosphate hydrolases"/>
    <property type="match status" value="4"/>
</dbReference>
<evidence type="ECO:0000256" key="9">
    <source>
        <dbReference type="ARBA" id="ARBA00023125"/>
    </source>
</evidence>
<dbReference type="GO" id="GO:0005524">
    <property type="term" value="F:ATP binding"/>
    <property type="evidence" value="ECO:0007669"/>
    <property type="project" value="UniProtKB-UniRule"/>
</dbReference>
<protein>
    <recommendedName>
        <fullName evidence="13">DNA 3'-5' helicase</fullName>
        <ecNumber evidence="13">5.6.2.4</ecNumber>
    </recommendedName>
</protein>
<dbReference type="PROSITE" id="PS51198">
    <property type="entry name" value="UVRD_HELICASE_ATP_BIND"/>
    <property type="match status" value="1"/>
</dbReference>
<evidence type="ECO:0000256" key="16">
    <source>
        <dbReference type="SAM" id="Coils"/>
    </source>
</evidence>
<evidence type="ECO:0000256" key="5">
    <source>
        <dbReference type="ARBA" id="ARBA00022801"/>
    </source>
</evidence>
<evidence type="ECO:0000256" key="13">
    <source>
        <dbReference type="ARBA" id="ARBA00034808"/>
    </source>
</evidence>
<dbReference type="HOGENOM" id="CLU_003763_0_0_2"/>
<evidence type="ECO:0000259" key="17">
    <source>
        <dbReference type="PROSITE" id="PS51198"/>
    </source>
</evidence>
<dbReference type="Pfam" id="PF00580">
    <property type="entry name" value="UvrD-helicase"/>
    <property type="match status" value="1"/>
</dbReference>
<dbReference type="InterPro" id="IPR014016">
    <property type="entry name" value="UvrD-like_ATP-bd"/>
</dbReference>
<dbReference type="GO" id="GO:0004527">
    <property type="term" value="F:exonuclease activity"/>
    <property type="evidence" value="ECO:0007669"/>
    <property type="project" value="UniProtKB-KW"/>
</dbReference>
<dbReference type="GO" id="GO:0016887">
    <property type="term" value="F:ATP hydrolysis activity"/>
    <property type="evidence" value="ECO:0007669"/>
    <property type="project" value="RHEA"/>
</dbReference>
<dbReference type="PANTHER" id="PTHR11070">
    <property type="entry name" value="UVRD / RECB / PCRA DNA HELICASE FAMILY MEMBER"/>
    <property type="match status" value="1"/>
</dbReference>
<dbReference type="GeneID" id="78816682"/>
<dbReference type="EC" id="5.6.2.4" evidence="13"/>
<evidence type="ECO:0000313" key="20">
    <source>
        <dbReference type="Proteomes" id="UP000001992"/>
    </source>
</evidence>
<keyword evidence="4" id="KW-0227">DNA damage</keyword>
<dbReference type="GO" id="GO:0043138">
    <property type="term" value="F:3'-5' DNA helicase activity"/>
    <property type="evidence" value="ECO:0007669"/>
    <property type="project" value="UniProtKB-EC"/>
</dbReference>
<comment type="catalytic activity">
    <reaction evidence="14">
        <text>ATP + H2O = ADP + phosphate + H(+)</text>
        <dbReference type="Rhea" id="RHEA:13065"/>
        <dbReference type="ChEBI" id="CHEBI:15377"/>
        <dbReference type="ChEBI" id="CHEBI:15378"/>
        <dbReference type="ChEBI" id="CHEBI:30616"/>
        <dbReference type="ChEBI" id="CHEBI:43474"/>
        <dbReference type="ChEBI" id="CHEBI:456216"/>
        <dbReference type="EC" id="5.6.2.4"/>
    </reaction>
</comment>
<dbReference type="InterPro" id="IPR027417">
    <property type="entry name" value="P-loop_NTPase"/>
</dbReference>
<dbReference type="Gene3D" id="3.90.320.10">
    <property type="match status" value="1"/>
</dbReference>
<dbReference type="GO" id="GO:0003677">
    <property type="term" value="F:DNA binding"/>
    <property type="evidence" value="ECO:0007669"/>
    <property type="project" value="UniProtKB-KW"/>
</dbReference>
<evidence type="ECO:0000256" key="4">
    <source>
        <dbReference type="ARBA" id="ARBA00022763"/>
    </source>
</evidence>
<dbReference type="STRING" id="420247.Msm_0058"/>
<organism evidence="19 20">
    <name type="scientific">Methanobrevibacter smithii (strain ATCC 35061 / DSM 861 / OCM 144 / PS)</name>
    <dbReference type="NCBI Taxonomy" id="420247"/>
    <lineage>
        <taxon>Archaea</taxon>
        <taxon>Methanobacteriati</taxon>
        <taxon>Methanobacteriota</taxon>
        <taxon>Methanomada group</taxon>
        <taxon>Methanobacteria</taxon>
        <taxon>Methanobacteriales</taxon>
        <taxon>Methanobacteriaceae</taxon>
        <taxon>Methanobrevibacter</taxon>
    </lineage>
</organism>
<dbReference type="InterPro" id="IPR011604">
    <property type="entry name" value="PDDEXK-like_dom_sf"/>
</dbReference>
<evidence type="ECO:0000256" key="14">
    <source>
        <dbReference type="ARBA" id="ARBA00048988"/>
    </source>
</evidence>
<keyword evidence="20" id="KW-1185">Reference proteome</keyword>
<keyword evidence="7" id="KW-0269">Exonuclease</keyword>
<evidence type="ECO:0000256" key="10">
    <source>
        <dbReference type="ARBA" id="ARBA00023204"/>
    </source>
</evidence>
<dbReference type="InterPro" id="IPR038726">
    <property type="entry name" value="PDDEXK_AddAB-type"/>
</dbReference>
<dbReference type="Gene3D" id="1.10.486.10">
    <property type="entry name" value="PCRA, domain 4"/>
    <property type="match status" value="1"/>
</dbReference>
<dbReference type="PANTHER" id="PTHR11070:SF2">
    <property type="entry name" value="ATP-DEPENDENT DNA HELICASE SRS2"/>
    <property type="match status" value="1"/>
</dbReference>
<feature type="coiled-coil region" evidence="16">
    <location>
        <begin position="136"/>
        <end position="228"/>
    </location>
</feature>
<dbReference type="InterPro" id="IPR014017">
    <property type="entry name" value="DNA_helicase_UvrD-like_C"/>
</dbReference>
<keyword evidence="11" id="KW-0413">Isomerase</keyword>
<keyword evidence="3 15" id="KW-0547">Nucleotide-binding</keyword>
<dbReference type="eggNOG" id="arCOG00797">
    <property type="taxonomic scope" value="Archaea"/>
</dbReference>
<keyword evidence="10" id="KW-0234">DNA repair</keyword>
<evidence type="ECO:0000256" key="8">
    <source>
        <dbReference type="ARBA" id="ARBA00022840"/>
    </source>
</evidence>
<dbReference type="EnsemblBacteria" id="ABQ86263">
    <property type="protein sequence ID" value="ABQ86263"/>
    <property type="gene ID" value="Msm_0058"/>
</dbReference>
<evidence type="ECO:0000256" key="3">
    <source>
        <dbReference type="ARBA" id="ARBA00022741"/>
    </source>
</evidence>
<dbReference type="InterPro" id="IPR011335">
    <property type="entry name" value="Restrct_endonuc-II-like"/>
</dbReference>
<dbReference type="Pfam" id="PF13361">
    <property type="entry name" value="UvrD_C"/>
    <property type="match status" value="1"/>
</dbReference>
<evidence type="ECO:0000256" key="1">
    <source>
        <dbReference type="ARBA" id="ARBA00009922"/>
    </source>
</evidence>
<dbReference type="RefSeq" id="WP_011953653.1">
    <property type="nucleotide sequence ID" value="NC_009515.1"/>
</dbReference>
<evidence type="ECO:0000256" key="6">
    <source>
        <dbReference type="ARBA" id="ARBA00022806"/>
    </source>
</evidence>
<keyword evidence="6 15" id="KW-0347">Helicase</keyword>
<keyword evidence="16" id="KW-0175">Coiled coil</keyword>
<dbReference type="InterPro" id="IPR000212">
    <property type="entry name" value="DNA_helicase_UvrD/REP"/>
</dbReference>
<evidence type="ECO:0000256" key="15">
    <source>
        <dbReference type="PROSITE-ProRule" id="PRU00560"/>
    </source>
</evidence>
<evidence type="ECO:0000256" key="2">
    <source>
        <dbReference type="ARBA" id="ARBA00022722"/>
    </source>
</evidence>
<dbReference type="eggNOG" id="arCOG00798">
    <property type="taxonomic scope" value="Archaea"/>
</dbReference>
<dbReference type="EMBL" id="CP000678">
    <property type="protein sequence ID" value="ABQ86263.1"/>
    <property type="molecule type" value="Genomic_DNA"/>
</dbReference>
<dbReference type="SUPFAM" id="SSF52980">
    <property type="entry name" value="Restriction endonuclease-like"/>
    <property type="match status" value="1"/>
</dbReference>
<dbReference type="Proteomes" id="UP000001992">
    <property type="component" value="Chromosome"/>
</dbReference>
<dbReference type="Gene3D" id="1.10.10.160">
    <property type="match status" value="1"/>
</dbReference>
<dbReference type="GO" id="GO:0000725">
    <property type="term" value="P:recombinational repair"/>
    <property type="evidence" value="ECO:0007669"/>
    <property type="project" value="TreeGrafter"/>
</dbReference>
<dbReference type="PATRIC" id="fig|420247.28.peg.59"/>
<keyword evidence="9" id="KW-0238">DNA-binding</keyword>
<evidence type="ECO:0000313" key="19">
    <source>
        <dbReference type="EMBL" id="ABQ86263.1"/>
    </source>
</evidence>
<evidence type="ECO:0000256" key="11">
    <source>
        <dbReference type="ARBA" id="ARBA00023235"/>
    </source>
</evidence>
<accession>A5UJ85</accession>
<dbReference type="CDD" id="cd17932">
    <property type="entry name" value="DEXQc_UvrD"/>
    <property type="match status" value="1"/>
</dbReference>
<evidence type="ECO:0000256" key="12">
    <source>
        <dbReference type="ARBA" id="ARBA00034617"/>
    </source>
</evidence>
<dbReference type="eggNOG" id="arCOG00801">
    <property type="taxonomic scope" value="Archaea"/>
</dbReference>
<dbReference type="InterPro" id="IPR013986">
    <property type="entry name" value="DExx_box_DNA_helicase_dom_sf"/>
</dbReference>
<feature type="domain" description="UvrD-like helicase ATP-binding" evidence="17">
    <location>
        <begin position="456"/>
        <end position="774"/>
    </location>
</feature>
<dbReference type="PROSITE" id="PS51217">
    <property type="entry name" value="UVRD_HELICASE_CTER"/>
    <property type="match status" value="1"/>
</dbReference>
<dbReference type="Pfam" id="PF12705">
    <property type="entry name" value="PDDEXK_1"/>
    <property type="match status" value="1"/>
</dbReference>
<proteinExistence type="inferred from homology"/>
<reference evidence="19 20" key="1">
    <citation type="journal article" date="2007" name="Proc. Natl. Acad. Sci. U.S.A.">
        <title>Genomic and metabolic adaptations of Methanobrevibacter smithii to the human gut.</title>
        <authorList>
            <person name="Samuel B.S."/>
            <person name="Hansen E.E."/>
            <person name="Manchester J.K."/>
            <person name="Coutinho P.M."/>
            <person name="Henrissat B."/>
            <person name="Fulton R."/>
            <person name="Latreille P."/>
            <person name="Kim K."/>
            <person name="Wilson R.K."/>
            <person name="Gordon J.I."/>
        </authorList>
    </citation>
    <scope>NUCLEOTIDE SEQUENCE [LARGE SCALE GENOMIC DNA]</scope>
    <source>
        <strain evidence="20">ATCC 35061 / DSM 861 / OCM 144 / PS</strain>
    </source>
</reference>
<comment type="similarity">
    <text evidence="1">Belongs to the helicase family. UvrD subfamily.</text>
</comment>
<dbReference type="KEGG" id="msi:Msm_0058"/>
<feature type="coiled-coil region" evidence="16">
    <location>
        <begin position="281"/>
        <end position="382"/>
    </location>
</feature>
<gene>
    <name evidence="19" type="ordered locus">Msm_0058</name>
</gene>
<sequence>MPTNFEFLKEDYPDLFDWAHDMEKKVKQDPNGAINSGSKFFERILNILLENARIHPKETYVEKIIDLKNKKVIDSKSEKLLQKARKYRNDDRHSDSSSNERVALAFLKVIFNISVWFMEDYNNEIIHNSDFDTNILTQIEKESQVSKEDIEKFENKLLNMLEFKMEQINRKKEEVVNLVEDNYILKEDVGKIVNDAVNLAMIQSSEDKASLENKILNLSKENEELKRGFESKFNDLKINYSENNKEELVNFIADNYYSKEDVGKIVNDAVNLAMIQSSEDKANFKKELLNLSKKYDSSRKNLEDKIDNLTMEYSNADLSKFVTDNYAPKDEIYKIVSNEIENLKKESDEDKLNLEKMMLIINEENELMRKDFESKLNSINEQTSDKSNKELENLIIKDYVPKSDLKKHIDLAIKEFAKTHNIEISEIYNPPEEILIENQPKFVPSKPKKQKIKPKKLNEDQEAAVMYDGKKPLLIEAGPGSGKTTVLIERVKYLLNNKGIDPESLLVITFTKKAANELKTRLSEETDNISELDVQKMQISTIHGFCAKILEKAGYVNLSIIGDDLGEKINMFVRKHLEELGFTGIAYASKRDAKNIINKYEEYCTFGVDSQNLIKYIQDNYPISQDYIDFVEQYMEENEGKFPKMEVKENKEFKQSYYNALYLQVAKSYPIYKELMEKENVIDFGHMQLKALEYLRENPDSVFKNILIDEFQDTDPIQMEIFKILMKNCDSATFVGDIDQSIYGFRGSYDNYFEQLSNEYDVKRISLNTNYRSTNQIIDVSEALIKPQRDVHSEKDLKGNRDIDFPIYYISNEDKDNEAENICEFIKYLKETGKIDNYNEIAVLTRSVTSNGNCIKPLMNLLNENNIPYAIKGNKDLLDKDEIKSILTLIYYVISEDKDHHIMNSWEKKWLNLKAFTDTDFKMKLCNLSDETKEILFNIQEQYENDVVAAEKDVSIEVTGKKSRVRSFGGVFKKYNKPEFENGQEILKDIVNKVSFPYLNVQNLEKWGIKNKDDLAFFDKLFEIRENILSEDIEYKNKLTILEIYMRLLEINDYFNADFINNPNNQDEISNLAFISNTLYNYEQMYYNKAIRGAFWFLYTNIEDYGSSNVDPNGVQLMTVHKAKGLEFPVVIVASFSDKKFPSKFISPNPDNGYIHGKPAFFTPYEFLKYKDFENESEEVLIHEEEENRIIYVAMTRAQDILVLSSLVPPSDKENEITYKGSSLVEDLLINKNYAMSLQAKEIEIPKTVCKKPDFEEELLELSFTSLKSYLQCPFRNKLLNHFHFKISDKTQITYGKVIHKALEVINKRIKATGEYLGDDEVKNIVENLFYTNPNIAYDRKQKLKTDKLDDIVDNVIHYYHTFGNKIKVIDSEVQFNVKNKDYGITGAIDLIYETDDGKIGLLDYKYTSSEAKYMKWHKKQLYVYVGVLKSLEEWKNKEISELKVYAIKSRKLVGIPVDYDKINEIMQEMDTVAKNIDENKYPRQKDQHCNKCAFKRICGIDYVN</sequence>
<keyword evidence="8 15" id="KW-0067">ATP-binding</keyword>
<feature type="binding site" evidence="15">
    <location>
        <begin position="477"/>
        <end position="484"/>
    </location>
    <ligand>
        <name>ATP</name>
        <dbReference type="ChEBI" id="CHEBI:30616"/>
    </ligand>
</feature>
<feature type="domain" description="UvrD-like helicase C-terminal" evidence="18">
    <location>
        <begin position="775"/>
        <end position="1125"/>
    </location>
</feature>
<dbReference type="BioCyc" id="MSMI420247:GHWZ-58-MONOMER"/>
<comment type="catalytic activity">
    <reaction evidence="12">
        <text>Couples ATP hydrolysis with the unwinding of duplex DNA by translocating in the 3'-5' direction.</text>
        <dbReference type="EC" id="5.6.2.4"/>
    </reaction>
</comment>